<evidence type="ECO:0000259" key="1">
    <source>
        <dbReference type="Pfam" id="PF13084"/>
    </source>
</evidence>
<proteinExistence type="predicted"/>
<feature type="domain" description="DUF3943" evidence="1">
    <location>
        <begin position="87"/>
        <end position="185"/>
    </location>
</feature>
<dbReference type="EMBL" id="LAZR01005443">
    <property type="protein sequence ID" value="KKM99899.1"/>
    <property type="molecule type" value="Genomic_DNA"/>
</dbReference>
<dbReference type="InterPro" id="IPR025079">
    <property type="entry name" value="DUF3943"/>
</dbReference>
<dbReference type="Pfam" id="PF13084">
    <property type="entry name" value="DUF3943"/>
    <property type="match status" value="1"/>
</dbReference>
<protein>
    <recommendedName>
        <fullName evidence="1">DUF3943 domain-containing protein</fullName>
    </recommendedName>
</protein>
<dbReference type="AlphaFoldDB" id="A0A0F9LXT1"/>
<accession>A0A0F9LXT1</accession>
<sequence>MFCQKCRIITLFLILFFFVSSGVPAENKKFYLPEVRTHSAEEVAGDIGFLYLAHWAGYFLLFKILDDAGGNFEKYRENFFLKNIQWWDGDSFYWNFIGHPYVGSQTYLYYRARGYSKSESFWGSFAANFLFESTIEVFHEGFSFNDAIITPTLGYLLGNWIEKKSIEMINSDNKLGQTVARIINPSLNFTFYEGITFAPVISSKNIGFMLYCKF</sequence>
<name>A0A0F9LXT1_9ZZZZ</name>
<evidence type="ECO:0000313" key="2">
    <source>
        <dbReference type="EMBL" id="KKM99899.1"/>
    </source>
</evidence>
<reference evidence="2" key="1">
    <citation type="journal article" date="2015" name="Nature">
        <title>Complex archaea that bridge the gap between prokaryotes and eukaryotes.</title>
        <authorList>
            <person name="Spang A."/>
            <person name="Saw J.H."/>
            <person name="Jorgensen S.L."/>
            <person name="Zaremba-Niedzwiedzka K."/>
            <person name="Martijn J."/>
            <person name="Lind A.E."/>
            <person name="van Eijk R."/>
            <person name="Schleper C."/>
            <person name="Guy L."/>
            <person name="Ettema T.J."/>
        </authorList>
    </citation>
    <scope>NUCLEOTIDE SEQUENCE</scope>
</reference>
<comment type="caution">
    <text evidence="2">The sequence shown here is derived from an EMBL/GenBank/DDBJ whole genome shotgun (WGS) entry which is preliminary data.</text>
</comment>
<organism evidence="2">
    <name type="scientific">marine sediment metagenome</name>
    <dbReference type="NCBI Taxonomy" id="412755"/>
    <lineage>
        <taxon>unclassified sequences</taxon>
        <taxon>metagenomes</taxon>
        <taxon>ecological metagenomes</taxon>
    </lineage>
</organism>
<gene>
    <name evidence="2" type="ORF">LCGC14_1143210</name>
</gene>